<evidence type="ECO:0000313" key="3">
    <source>
        <dbReference type="Proteomes" id="UP001556367"/>
    </source>
</evidence>
<reference evidence="3" key="1">
    <citation type="submission" date="2024-06" db="EMBL/GenBank/DDBJ databases">
        <title>Multi-omics analyses provide insights into the biosynthesis of the anticancer antibiotic pleurotin in Hohenbuehelia grisea.</title>
        <authorList>
            <person name="Weaver J.A."/>
            <person name="Alberti F."/>
        </authorList>
    </citation>
    <scope>NUCLEOTIDE SEQUENCE [LARGE SCALE GENOMIC DNA]</scope>
    <source>
        <strain evidence="3">T-177</strain>
    </source>
</reference>
<feature type="compositionally biased region" description="Low complexity" evidence="1">
    <location>
        <begin position="607"/>
        <end position="623"/>
    </location>
</feature>
<organism evidence="2 3">
    <name type="scientific">Hohenbuehelia grisea</name>
    <dbReference type="NCBI Taxonomy" id="104357"/>
    <lineage>
        <taxon>Eukaryota</taxon>
        <taxon>Fungi</taxon>
        <taxon>Dikarya</taxon>
        <taxon>Basidiomycota</taxon>
        <taxon>Agaricomycotina</taxon>
        <taxon>Agaricomycetes</taxon>
        <taxon>Agaricomycetidae</taxon>
        <taxon>Agaricales</taxon>
        <taxon>Pleurotineae</taxon>
        <taxon>Pleurotaceae</taxon>
        <taxon>Hohenbuehelia</taxon>
    </lineage>
</organism>
<protein>
    <submittedName>
        <fullName evidence="2">Uncharacterized protein</fullName>
    </submittedName>
</protein>
<proteinExistence type="predicted"/>
<gene>
    <name evidence="2" type="ORF">HGRIS_009758</name>
</gene>
<accession>A0ABR3J286</accession>
<feature type="region of interest" description="Disordered" evidence="1">
    <location>
        <begin position="604"/>
        <end position="684"/>
    </location>
</feature>
<evidence type="ECO:0000313" key="2">
    <source>
        <dbReference type="EMBL" id="KAL0949719.1"/>
    </source>
</evidence>
<sequence>MCPECGVDPVWIANQKQKLLESLQIPKLGDEKMLVTLARWAGGISAVRDSILPQVIGTAGMDFLLSFAVCLQTEIKSLASADSDEAVVRGFIEELLSSAISKANFFETFRDPIAPQPRAPGWPYHYQALPMIPDKPKPDCAFKCLQACIEVAHSALTQSILKRLTTFSTPTTNKTDVSQRCSSLLLPLISLLRALKRPVPGIESFCQTTLKFYVESFHAKAEEPEIVGIMDAFAISESSQPLFDILANVTLADQAAILLRTTSLFFPLVSRLHTAGNVPSAGVQNLARFAIRAYLRSVQEPAEPDLKALLDAVIISEDSNILVTEVWPRLTFVIKDRGLADSFLAAMQTRGDEIKLPQDKDVSLHTLSEELMESLMAKVSVPSKEELLSLIEWAYQRQHVSSIGTLLLRLAPLRVTGSATVVNNVLLGSFVDLATLIHKRSLTITAEPYRTFFKNTLNAYTTTVLGPKPADIQPILANIRKMAPCAGCAVCPQLVTFFTSSLDKSIRLHRIGAPKRRHVEQRLATYVGYAAAQWTMIPGSPQGLLVEKKDHFTASSSWNSRRLHVLKILRHIASNEGMVKAILDDSYESFLAATHSLSVNSLTTTTPSLSAGSSDPSSLSARSIPNAQSMGHSLTNPAPGIAGPSGNGSSSAKRPAAPTQVLGRPPKKRKPQGASLDVIDLTSP</sequence>
<dbReference type="EMBL" id="JASNQZ010000012">
    <property type="protein sequence ID" value="KAL0949719.1"/>
    <property type="molecule type" value="Genomic_DNA"/>
</dbReference>
<feature type="compositionally biased region" description="Polar residues" evidence="1">
    <location>
        <begin position="625"/>
        <end position="636"/>
    </location>
</feature>
<dbReference type="Proteomes" id="UP001556367">
    <property type="component" value="Unassembled WGS sequence"/>
</dbReference>
<comment type="caution">
    <text evidence="2">The sequence shown here is derived from an EMBL/GenBank/DDBJ whole genome shotgun (WGS) entry which is preliminary data.</text>
</comment>
<keyword evidence="3" id="KW-1185">Reference proteome</keyword>
<evidence type="ECO:0000256" key="1">
    <source>
        <dbReference type="SAM" id="MobiDB-lite"/>
    </source>
</evidence>
<name>A0ABR3J286_9AGAR</name>